<name>A0A1T5DM95_9SPHN</name>
<reference evidence="4" key="1">
    <citation type="submission" date="2017-02" db="EMBL/GenBank/DDBJ databases">
        <authorList>
            <person name="Varghese N."/>
            <person name="Submissions S."/>
        </authorList>
    </citation>
    <scope>NUCLEOTIDE SEQUENCE [LARGE SCALE GENOMIC DNA]</scope>
    <source>
        <strain evidence="4">R11H</strain>
    </source>
</reference>
<dbReference type="Proteomes" id="UP000190044">
    <property type="component" value="Unassembled WGS sequence"/>
</dbReference>
<evidence type="ECO:0000259" key="2">
    <source>
        <dbReference type="Pfam" id="PF10988"/>
    </source>
</evidence>
<dbReference type="EMBL" id="FUYP01000015">
    <property type="protein sequence ID" value="SKB72745.1"/>
    <property type="molecule type" value="Genomic_DNA"/>
</dbReference>
<feature type="signal peptide" evidence="1">
    <location>
        <begin position="1"/>
        <end position="23"/>
    </location>
</feature>
<feature type="domain" description="Putative auto-transporter adhesin head GIN" evidence="2">
    <location>
        <begin position="33"/>
        <end position="218"/>
    </location>
</feature>
<keyword evidence="1" id="KW-0732">Signal</keyword>
<sequence>MMPPFRCAALAASALLLPVCAMAAEKRYGLTSFEAIELNADVAVEIVTRAPVSAVATGPEDALDRLTVEARDGKLVIGERRFAGDERKSRSPAPVIIRINAANLRSAMVAGAGSLTIGTLKGARVIVGLRGPGQLVVKRLDADRLSVAMVGNGTMTLAGSARQANMTFSGGGAVDAGELAVGELISDSEGAGDHRLRAIRTAAITARGVGRTVVLGRPVCTVRNVGSGSVECGAGK</sequence>
<proteinExistence type="predicted"/>
<dbReference type="Gene3D" id="2.160.20.120">
    <property type="match status" value="1"/>
</dbReference>
<dbReference type="AlphaFoldDB" id="A0A1T5DM95"/>
<organism evidence="3 4">
    <name type="scientific">Sphingopyxis flava</name>
    <dbReference type="NCBI Taxonomy" id="1507287"/>
    <lineage>
        <taxon>Bacteria</taxon>
        <taxon>Pseudomonadati</taxon>
        <taxon>Pseudomonadota</taxon>
        <taxon>Alphaproteobacteria</taxon>
        <taxon>Sphingomonadales</taxon>
        <taxon>Sphingomonadaceae</taxon>
        <taxon>Sphingopyxis</taxon>
    </lineage>
</organism>
<evidence type="ECO:0000313" key="3">
    <source>
        <dbReference type="EMBL" id="SKB72745.1"/>
    </source>
</evidence>
<protein>
    <submittedName>
        <fullName evidence="3">Encapsulation C-terminal sorting signal</fullName>
    </submittedName>
</protein>
<feature type="chain" id="PRO_5013092208" evidence="1">
    <location>
        <begin position="24"/>
        <end position="236"/>
    </location>
</feature>
<dbReference type="OrthoDB" id="7595459at2"/>
<accession>A0A1T5DM95</accession>
<dbReference type="RefSeq" id="WP_079639138.1">
    <property type="nucleotide sequence ID" value="NZ_FUYP01000015.1"/>
</dbReference>
<evidence type="ECO:0000256" key="1">
    <source>
        <dbReference type="SAM" id="SignalP"/>
    </source>
</evidence>
<keyword evidence="4" id="KW-1185">Reference proteome</keyword>
<dbReference type="InterPro" id="IPR021255">
    <property type="entry name" value="DUF2807"/>
</dbReference>
<dbReference type="Pfam" id="PF10988">
    <property type="entry name" value="DUF2807"/>
    <property type="match status" value="1"/>
</dbReference>
<evidence type="ECO:0000313" key="4">
    <source>
        <dbReference type="Proteomes" id="UP000190044"/>
    </source>
</evidence>
<gene>
    <name evidence="3" type="ORF">SAMN06295937_101554</name>
</gene>